<dbReference type="InterPro" id="IPR003961">
    <property type="entry name" value="FN3_dom"/>
</dbReference>
<dbReference type="InterPro" id="IPR036116">
    <property type="entry name" value="FN3_sf"/>
</dbReference>
<dbReference type="Pfam" id="PF00041">
    <property type="entry name" value="fn3"/>
    <property type="match status" value="1"/>
</dbReference>
<evidence type="ECO:0000313" key="6">
    <source>
        <dbReference type="EMBL" id="HIV02785.1"/>
    </source>
</evidence>
<gene>
    <name evidence="6" type="ORF">IAC74_04360</name>
</gene>
<feature type="domain" description="SLH" evidence="5">
    <location>
        <begin position="618"/>
        <end position="674"/>
    </location>
</feature>
<dbReference type="SUPFAM" id="SSF63446">
    <property type="entry name" value="Type I dockerin domain"/>
    <property type="match status" value="1"/>
</dbReference>
<evidence type="ECO:0000256" key="3">
    <source>
        <dbReference type="SAM" id="SignalP"/>
    </source>
</evidence>
<feature type="region of interest" description="Disordered" evidence="2">
    <location>
        <begin position="435"/>
        <end position="498"/>
    </location>
</feature>
<dbReference type="InterPro" id="IPR001119">
    <property type="entry name" value="SLH_dom"/>
</dbReference>
<reference evidence="6" key="2">
    <citation type="journal article" date="2021" name="PeerJ">
        <title>Extensive microbial diversity within the chicken gut microbiome revealed by metagenomics and culture.</title>
        <authorList>
            <person name="Gilroy R."/>
            <person name="Ravi A."/>
            <person name="Getino M."/>
            <person name="Pursley I."/>
            <person name="Horton D.L."/>
            <person name="Alikhan N.F."/>
            <person name="Baker D."/>
            <person name="Gharbi K."/>
            <person name="Hall N."/>
            <person name="Watson M."/>
            <person name="Adriaenssens E.M."/>
            <person name="Foster-Nyarko E."/>
            <person name="Jarju S."/>
            <person name="Secka A."/>
            <person name="Antonio M."/>
            <person name="Oren A."/>
            <person name="Chaudhuri R.R."/>
            <person name="La Ragione R."/>
            <person name="Hildebrand F."/>
            <person name="Pallen M.J."/>
        </authorList>
    </citation>
    <scope>NUCLEOTIDE SEQUENCE</scope>
    <source>
        <strain evidence="6">4920</strain>
    </source>
</reference>
<feature type="compositionally biased region" description="Low complexity" evidence="2">
    <location>
        <begin position="473"/>
        <end position="486"/>
    </location>
</feature>
<proteinExistence type="predicted"/>
<dbReference type="AlphaFoldDB" id="A0A9D1SZS3"/>
<dbReference type="PROSITE" id="PS51272">
    <property type="entry name" value="SLH"/>
    <property type="match status" value="3"/>
</dbReference>
<dbReference type="GO" id="GO:0000272">
    <property type="term" value="P:polysaccharide catabolic process"/>
    <property type="evidence" value="ECO:0007669"/>
    <property type="project" value="InterPro"/>
</dbReference>
<dbReference type="SMART" id="SM00060">
    <property type="entry name" value="FN3"/>
    <property type="match status" value="1"/>
</dbReference>
<organism evidence="6 7">
    <name type="scientific">Candidatus Aphodoplasma excrementigallinarum</name>
    <dbReference type="NCBI Taxonomy" id="2840673"/>
    <lineage>
        <taxon>Bacteria</taxon>
        <taxon>Bacillati</taxon>
        <taxon>Bacillota</taxon>
        <taxon>Clostridia</taxon>
        <taxon>Eubacteriales</taxon>
        <taxon>Candidatus Aphodoplasma</taxon>
    </lineage>
</organism>
<dbReference type="PRINTS" id="PR00014">
    <property type="entry name" value="FNTYPEIII"/>
</dbReference>
<feature type="domain" description="Fibronectin type-III" evidence="4">
    <location>
        <begin position="344"/>
        <end position="437"/>
    </location>
</feature>
<dbReference type="InterPro" id="IPR036439">
    <property type="entry name" value="Dockerin_dom_sf"/>
</dbReference>
<dbReference type="InterPro" id="IPR002105">
    <property type="entry name" value="Dockerin_1_rpt"/>
</dbReference>
<feature type="signal peptide" evidence="3">
    <location>
        <begin position="1"/>
        <end position="23"/>
    </location>
</feature>
<dbReference type="Pfam" id="PF00404">
    <property type="entry name" value="Dockerin_1"/>
    <property type="match status" value="1"/>
</dbReference>
<dbReference type="EMBL" id="DVOF01000128">
    <property type="protein sequence ID" value="HIV02785.1"/>
    <property type="molecule type" value="Genomic_DNA"/>
</dbReference>
<dbReference type="GO" id="GO:0004553">
    <property type="term" value="F:hydrolase activity, hydrolyzing O-glycosyl compounds"/>
    <property type="evidence" value="ECO:0007669"/>
    <property type="project" value="InterPro"/>
</dbReference>
<feature type="chain" id="PRO_5039349231" evidence="3">
    <location>
        <begin position="24"/>
        <end position="674"/>
    </location>
</feature>
<dbReference type="InterPro" id="IPR013783">
    <property type="entry name" value="Ig-like_fold"/>
</dbReference>
<name>A0A9D1SZS3_9FIRM</name>
<evidence type="ECO:0000256" key="2">
    <source>
        <dbReference type="SAM" id="MobiDB-lite"/>
    </source>
</evidence>
<dbReference type="CDD" id="cd00063">
    <property type="entry name" value="FN3"/>
    <property type="match status" value="1"/>
</dbReference>
<feature type="compositionally biased region" description="Gly residues" evidence="2">
    <location>
        <begin position="439"/>
        <end position="456"/>
    </location>
</feature>
<dbReference type="PANTHER" id="PTHR43308:SF5">
    <property type="entry name" value="S-LAYER PROTEIN _ PEPTIDOGLYCAN ENDO-BETA-N-ACETYLGLUCOSAMINIDASE"/>
    <property type="match status" value="1"/>
</dbReference>
<dbReference type="Gene3D" id="1.10.1330.10">
    <property type="entry name" value="Dockerin domain"/>
    <property type="match status" value="1"/>
</dbReference>
<reference evidence="6" key="1">
    <citation type="submission" date="2020-10" db="EMBL/GenBank/DDBJ databases">
        <authorList>
            <person name="Gilroy R."/>
        </authorList>
    </citation>
    <scope>NUCLEOTIDE SEQUENCE</scope>
    <source>
        <strain evidence="6">4920</strain>
    </source>
</reference>
<dbReference type="SUPFAM" id="SSF49265">
    <property type="entry name" value="Fibronectin type III"/>
    <property type="match status" value="1"/>
</dbReference>
<comment type="caution">
    <text evidence="6">The sequence shown here is derived from an EMBL/GenBank/DDBJ whole genome shotgun (WGS) entry which is preliminary data.</text>
</comment>
<dbReference type="PANTHER" id="PTHR43308">
    <property type="entry name" value="OUTER MEMBRANE PROTEIN ALPHA-RELATED"/>
    <property type="match status" value="1"/>
</dbReference>
<keyword evidence="3" id="KW-0732">Signal</keyword>
<protein>
    <submittedName>
        <fullName evidence="6">S-layer homology domain-containing protein</fullName>
    </submittedName>
</protein>
<feature type="domain" description="SLH" evidence="5">
    <location>
        <begin position="492"/>
        <end position="555"/>
    </location>
</feature>
<dbReference type="Pfam" id="PF00395">
    <property type="entry name" value="SLH"/>
    <property type="match status" value="3"/>
</dbReference>
<dbReference type="Proteomes" id="UP000886743">
    <property type="component" value="Unassembled WGS sequence"/>
</dbReference>
<feature type="domain" description="SLH" evidence="5">
    <location>
        <begin position="556"/>
        <end position="613"/>
    </location>
</feature>
<accession>A0A9D1SZS3</accession>
<sequence length="674" mass="69675">MKRLIALILVAAMAAAGMLPVIAEEQPGVRIVLEDVTATDTTTLAWEAKIKVSVEGVTGGVSVAQLNMAFEGDLQYKSITYLTGSNNPAEGCALISPNAAVANAQKRVMPSIISMKTPLPFSGKTELFILTFSGEAGGAVTLRLNDLSNSYFTVDGEDIAPSETSEIAGVTASSSGNTGKEATVKVTLDKVADFAAATENGEYASSGLELKITGENGYEIYTVLNNVPITKGGHRDASVTIPTFTISNTVVDGAPYTVELSGIGYVPYKATGVLFDEPLKISTDEFIPGDVNGDGKVDAVDKQLCQAAVDDPANATDATDFNRDGRTDKYDMQVFDGIADETAVPAKMSPPTVTGGNGRITVTWVKPDDETVTGYTIRYGTSASNLAQTKEITSASSTSDTITGLSAGATYYVSIAAKNQAGAGAFSDVASGTTNTNTGGTGGPGGSIGGPGGNTGSPGNPGTSGNTGGPGNTGNPSGTDNPGSGTPTPPPSGETFTDLANYDWAKDAIYLLKDRGIISGVSDTEYAPGEQIKRGDFILILTRMLDINNAFTENFADVPEGSYYYQAIGSAKAAGVAMGDGGNFMPDDSITRQDLITLAYRAFLERGYIAETTDLSALDVFADRDAISDYAKTAMASMVSSGIIQGSDGYVNPLDNATRAEVAVMCAGLLDLMQ</sequence>
<keyword evidence="1" id="KW-0677">Repeat</keyword>
<dbReference type="PROSITE" id="PS50853">
    <property type="entry name" value="FN3"/>
    <property type="match status" value="1"/>
</dbReference>
<evidence type="ECO:0000259" key="4">
    <source>
        <dbReference type="PROSITE" id="PS50853"/>
    </source>
</evidence>
<evidence type="ECO:0000259" key="5">
    <source>
        <dbReference type="PROSITE" id="PS51272"/>
    </source>
</evidence>
<evidence type="ECO:0000256" key="1">
    <source>
        <dbReference type="ARBA" id="ARBA00022737"/>
    </source>
</evidence>
<evidence type="ECO:0000313" key="7">
    <source>
        <dbReference type="Proteomes" id="UP000886743"/>
    </source>
</evidence>
<dbReference type="Gene3D" id="2.60.40.10">
    <property type="entry name" value="Immunoglobulins"/>
    <property type="match status" value="1"/>
</dbReference>
<dbReference type="InterPro" id="IPR051465">
    <property type="entry name" value="Cell_Envelope_Struct_Comp"/>
</dbReference>